<dbReference type="SUPFAM" id="SSF52540">
    <property type="entry name" value="P-loop containing nucleoside triphosphate hydrolases"/>
    <property type="match status" value="1"/>
</dbReference>
<accession>A0AAV4XGB8</accession>
<dbReference type="EMBL" id="BPLR01017648">
    <property type="protein sequence ID" value="GIY93275.1"/>
    <property type="molecule type" value="Genomic_DNA"/>
</dbReference>
<dbReference type="Pfam" id="PF00071">
    <property type="entry name" value="Ras"/>
    <property type="match status" value="1"/>
</dbReference>
<keyword evidence="1" id="KW-0812">Transmembrane</keyword>
<keyword evidence="1" id="KW-1133">Transmembrane helix</keyword>
<dbReference type="Proteomes" id="UP001054945">
    <property type="component" value="Unassembled WGS sequence"/>
</dbReference>
<feature type="transmembrane region" description="Helical" evidence="1">
    <location>
        <begin position="45"/>
        <end position="64"/>
    </location>
</feature>
<comment type="caution">
    <text evidence="2">The sequence shown here is derived from an EMBL/GenBank/DDBJ whole genome shotgun (WGS) entry which is preliminary data.</text>
</comment>
<evidence type="ECO:0000313" key="2">
    <source>
        <dbReference type="EMBL" id="GIY93275.1"/>
    </source>
</evidence>
<gene>
    <name evidence="2" type="ORF">CEXT_295151</name>
</gene>
<protein>
    <submittedName>
        <fullName evidence="2">Uncharacterized protein</fullName>
    </submittedName>
</protein>
<keyword evidence="3" id="KW-1185">Reference proteome</keyword>
<dbReference type="InterPro" id="IPR001806">
    <property type="entry name" value="Small_GTPase"/>
</dbReference>
<dbReference type="GO" id="GO:0003924">
    <property type="term" value="F:GTPase activity"/>
    <property type="evidence" value="ECO:0007669"/>
    <property type="project" value="InterPro"/>
</dbReference>
<dbReference type="AlphaFoldDB" id="A0AAV4XGB8"/>
<dbReference type="PRINTS" id="PR00449">
    <property type="entry name" value="RASTRNSFRMNG"/>
</dbReference>
<evidence type="ECO:0000256" key="1">
    <source>
        <dbReference type="SAM" id="Phobius"/>
    </source>
</evidence>
<dbReference type="Gene3D" id="3.40.50.300">
    <property type="entry name" value="P-loop containing nucleotide triphosphate hydrolases"/>
    <property type="match status" value="1"/>
</dbReference>
<organism evidence="2 3">
    <name type="scientific">Caerostris extrusa</name>
    <name type="common">Bark spider</name>
    <name type="synonym">Caerostris bankana</name>
    <dbReference type="NCBI Taxonomy" id="172846"/>
    <lineage>
        <taxon>Eukaryota</taxon>
        <taxon>Metazoa</taxon>
        <taxon>Ecdysozoa</taxon>
        <taxon>Arthropoda</taxon>
        <taxon>Chelicerata</taxon>
        <taxon>Arachnida</taxon>
        <taxon>Araneae</taxon>
        <taxon>Araneomorphae</taxon>
        <taxon>Entelegynae</taxon>
        <taxon>Araneoidea</taxon>
        <taxon>Araneidae</taxon>
        <taxon>Caerostris</taxon>
    </lineage>
</organism>
<proteinExistence type="predicted"/>
<sequence length="124" mass="13314">MSQKFSREANCSFLSPQTILVGDSGVGKTSLLVQFDQGKFHTGSFSATVGIGFTLAGFTVAMALSSGFVREALLSNTITACIDSSASVVNPQDKAIATMSILFIEKNFFYFFLFSIQLESIMSP</sequence>
<dbReference type="GO" id="GO:0005525">
    <property type="term" value="F:GTP binding"/>
    <property type="evidence" value="ECO:0007669"/>
    <property type="project" value="InterPro"/>
</dbReference>
<keyword evidence="1" id="KW-0472">Membrane</keyword>
<reference evidence="2 3" key="1">
    <citation type="submission" date="2021-06" db="EMBL/GenBank/DDBJ databases">
        <title>Caerostris extrusa draft genome.</title>
        <authorList>
            <person name="Kono N."/>
            <person name="Arakawa K."/>
        </authorList>
    </citation>
    <scope>NUCLEOTIDE SEQUENCE [LARGE SCALE GENOMIC DNA]</scope>
</reference>
<dbReference type="InterPro" id="IPR027417">
    <property type="entry name" value="P-loop_NTPase"/>
</dbReference>
<name>A0AAV4XGB8_CAEEX</name>
<evidence type="ECO:0000313" key="3">
    <source>
        <dbReference type="Proteomes" id="UP001054945"/>
    </source>
</evidence>